<keyword evidence="2" id="KW-0560">Oxidoreductase</keyword>
<reference evidence="5" key="1">
    <citation type="submission" date="2023-03" db="EMBL/GenBank/DDBJ databases">
        <title>Actinoallomurus iriomotensis NBRC 103684.</title>
        <authorList>
            <person name="Ichikawa N."/>
            <person name="Sato H."/>
            <person name="Tonouchi N."/>
        </authorList>
    </citation>
    <scope>NUCLEOTIDE SEQUENCE</scope>
    <source>
        <strain evidence="5">NBRC 103684</strain>
    </source>
</reference>
<gene>
    <name evidence="5" type="ORF">Airi02_042290</name>
</gene>
<dbReference type="Pfam" id="PF02894">
    <property type="entry name" value="GFO_IDH_MocA_C"/>
    <property type="match status" value="1"/>
</dbReference>
<evidence type="ECO:0000259" key="3">
    <source>
        <dbReference type="Pfam" id="PF01408"/>
    </source>
</evidence>
<keyword evidence="6" id="KW-1185">Reference proteome</keyword>
<dbReference type="PANTHER" id="PTHR43708:SF5">
    <property type="entry name" value="CONSERVED EXPRESSED OXIDOREDUCTASE (EUROFUNG)-RELATED"/>
    <property type="match status" value="1"/>
</dbReference>
<dbReference type="SUPFAM" id="SSF51735">
    <property type="entry name" value="NAD(P)-binding Rossmann-fold domains"/>
    <property type="match status" value="1"/>
</dbReference>
<feature type="domain" description="Gfo/Idh/MocA-like oxidoreductase C-terminal" evidence="4">
    <location>
        <begin position="135"/>
        <end position="332"/>
    </location>
</feature>
<name>A0A9W6VZW7_9ACTN</name>
<dbReference type="Gene3D" id="3.30.360.10">
    <property type="entry name" value="Dihydrodipicolinate Reductase, domain 2"/>
    <property type="match status" value="1"/>
</dbReference>
<comment type="caution">
    <text evidence="5">The sequence shown here is derived from an EMBL/GenBank/DDBJ whole genome shotgun (WGS) entry which is preliminary data.</text>
</comment>
<dbReference type="AlphaFoldDB" id="A0A9W6VZW7"/>
<evidence type="ECO:0000313" key="6">
    <source>
        <dbReference type="Proteomes" id="UP001165074"/>
    </source>
</evidence>
<evidence type="ECO:0000256" key="1">
    <source>
        <dbReference type="ARBA" id="ARBA00010928"/>
    </source>
</evidence>
<comment type="similarity">
    <text evidence="1">Belongs to the Gfo/Idh/MocA family.</text>
</comment>
<dbReference type="Pfam" id="PF01408">
    <property type="entry name" value="GFO_IDH_MocA"/>
    <property type="match status" value="1"/>
</dbReference>
<dbReference type="EMBL" id="BSTK01000005">
    <property type="protein sequence ID" value="GLY86300.1"/>
    <property type="molecule type" value="Genomic_DNA"/>
</dbReference>
<sequence>MDTLRVALIGYGTGGAVFHAPLISAAPDLELAAVVMADPERRASVRDRYPDTEILDGTDPVWAGGYDLVVVTTPNRSHVPLARAALDAGLPVVVDKPVAPTAAEARSLAGGPLVIPFHNRRWDGDFRTVARLCSAGTLGRVLRFESRFTRWRPQIKPGWKETADPAAAGGVLYDLGAHLIDQAITLFGPPASEVYAEVDVRRPGAEAADDAFVALTHANGVRSHLWMSAVSADLGPRFRVLGDRAAYTTYGLDGQEAQLRDGLTPDDQGFGVTPPEAYGLLGTPGRTRPHATEHGRYQDFYPAVAAAIRGEAPPPVTLDDAVAGLEVIEAALSRVL</sequence>
<evidence type="ECO:0000313" key="5">
    <source>
        <dbReference type="EMBL" id="GLY86300.1"/>
    </source>
</evidence>
<dbReference type="GO" id="GO:0000166">
    <property type="term" value="F:nucleotide binding"/>
    <property type="evidence" value="ECO:0007669"/>
    <property type="project" value="InterPro"/>
</dbReference>
<dbReference type="Proteomes" id="UP001165074">
    <property type="component" value="Unassembled WGS sequence"/>
</dbReference>
<dbReference type="InterPro" id="IPR051317">
    <property type="entry name" value="Gfo/Idh/MocA_oxidoreduct"/>
</dbReference>
<dbReference type="Gene3D" id="3.40.50.720">
    <property type="entry name" value="NAD(P)-binding Rossmann-like Domain"/>
    <property type="match status" value="1"/>
</dbReference>
<proteinExistence type="inferred from homology"/>
<dbReference type="InterPro" id="IPR000683">
    <property type="entry name" value="Gfo/Idh/MocA-like_OxRdtase_N"/>
</dbReference>
<dbReference type="InterPro" id="IPR004104">
    <property type="entry name" value="Gfo/Idh/MocA-like_OxRdtase_C"/>
</dbReference>
<dbReference type="GO" id="GO:0016491">
    <property type="term" value="F:oxidoreductase activity"/>
    <property type="evidence" value="ECO:0007669"/>
    <property type="project" value="UniProtKB-KW"/>
</dbReference>
<evidence type="ECO:0000259" key="4">
    <source>
        <dbReference type="Pfam" id="PF02894"/>
    </source>
</evidence>
<accession>A0A9W6VZW7</accession>
<dbReference type="InterPro" id="IPR036291">
    <property type="entry name" value="NAD(P)-bd_dom_sf"/>
</dbReference>
<evidence type="ECO:0000256" key="2">
    <source>
        <dbReference type="ARBA" id="ARBA00023002"/>
    </source>
</evidence>
<dbReference type="SUPFAM" id="SSF55347">
    <property type="entry name" value="Glyceraldehyde-3-phosphate dehydrogenase-like, C-terminal domain"/>
    <property type="match status" value="1"/>
</dbReference>
<organism evidence="5 6">
    <name type="scientific">Actinoallomurus iriomotensis</name>
    <dbReference type="NCBI Taxonomy" id="478107"/>
    <lineage>
        <taxon>Bacteria</taxon>
        <taxon>Bacillati</taxon>
        <taxon>Actinomycetota</taxon>
        <taxon>Actinomycetes</taxon>
        <taxon>Streptosporangiales</taxon>
        <taxon>Thermomonosporaceae</taxon>
        <taxon>Actinoallomurus</taxon>
    </lineage>
</organism>
<dbReference type="RefSeq" id="WP_285574109.1">
    <property type="nucleotide sequence ID" value="NZ_BSTK01000005.1"/>
</dbReference>
<dbReference type="PANTHER" id="PTHR43708">
    <property type="entry name" value="CONSERVED EXPRESSED OXIDOREDUCTASE (EUROFUNG)"/>
    <property type="match status" value="1"/>
</dbReference>
<feature type="domain" description="Gfo/Idh/MocA-like oxidoreductase N-terminal" evidence="3">
    <location>
        <begin position="4"/>
        <end position="108"/>
    </location>
</feature>
<protein>
    <submittedName>
        <fullName evidence="5">Oxidoreductase</fullName>
    </submittedName>
</protein>